<evidence type="ECO:0000313" key="1">
    <source>
        <dbReference type="EMBL" id="ABO55670.1"/>
    </source>
</evidence>
<dbReference type="KEGG" id="bvi:Bcep1808_2678"/>
<dbReference type="HOGENOM" id="CLU_1955515_0_0_4"/>
<organism evidence="1 2">
    <name type="scientific">Burkholderia vietnamiensis (strain G4 / LMG 22486)</name>
    <name type="common">Burkholderia cepacia (strain R1808)</name>
    <dbReference type="NCBI Taxonomy" id="269482"/>
    <lineage>
        <taxon>Bacteria</taxon>
        <taxon>Pseudomonadati</taxon>
        <taxon>Pseudomonadota</taxon>
        <taxon>Betaproteobacteria</taxon>
        <taxon>Burkholderiales</taxon>
        <taxon>Burkholderiaceae</taxon>
        <taxon>Burkholderia</taxon>
        <taxon>Burkholderia cepacia complex</taxon>
    </lineage>
</organism>
<accession>A4JHB7</accession>
<protein>
    <submittedName>
        <fullName evidence="1">Uncharacterized protein</fullName>
    </submittedName>
</protein>
<name>A4JHB7_BURVG</name>
<dbReference type="Proteomes" id="UP000002287">
    <property type="component" value="Chromosome 1"/>
</dbReference>
<dbReference type="AlphaFoldDB" id="A4JHB7"/>
<evidence type="ECO:0000313" key="2">
    <source>
        <dbReference type="Proteomes" id="UP000002287"/>
    </source>
</evidence>
<gene>
    <name evidence="1" type="ordered locus">Bcep1808_2678</name>
</gene>
<dbReference type="EMBL" id="CP000614">
    <property type="protein sequence ID" value="ABO55670.1"/>
    <property type="molecule type" value="Genomic_DNA"/>
</dbReference>
<reference evidence="2" key="1">
    <citation type="submission" date="2007-03" db="EMBL/GenBank/DDBJ databases">
        <title>Complete sequence of chromosome 1 of Burkholderia vietnamiensis G4.</title>
        <authorList>
            <consortium name="US DOE Joint Genome Institute"/>
            <person name="Copeland A."/>
            <person name="Lucas S."/>
            <person name="Lapidus A."/>
            <person name="Barry K."/>
            <person name="Detter J.C."/>
            <person name="Glavina del Rio T."/>
            <person name="Hammon N."/>
            <person name="Israni S."/>
            <person name="Dalin E."/>
            <person name="Tice H."/>
            <person name="Pitluck S."/>
            <person name="Chain P."/>
            <person name="Malfatti S."/>
            <person name="Shin M."/>
            <person name="Vergez L."/>
            <person name="Schmutz J."/>
            <person name="Larimer F."/>
            <person name="Land M."/>
            <person name="Hauser L."/>
            <person name="Kyrpides N."/>
            <person name="Tiedje J."/>
            <person name="Richardson P."/>
        </authorList>
    </citation>
    <scope>NUCLEOTIDE SEQUENCE [LARGE SCALE GENOMIC DNA]</scope>
    <source>
        <strain evidence="2">G4 / LMG 22486</strain>
    </source>
</reference>
<proteinExistence type="predicted"/>
<sequence length="128" mass="14911">MRPVIKTRKGYRMKEGDPLYLVMNFAVGGWTGYVPKDDNQKSIYEALQELRLLEVDYTVERYNSKFGYGSCLLVVTEKNGVYDKALCFRGSRAIEVSDTIIRITITEPKEKLEKELKSYNNNNRRMKI</sequence>